<reference evidence="2" key="1">
    <citation type="journal article" date="2022" name="Nat. Commun.">
        <title>Chromosome evolution and the genetic basis of agronomically important traits in greater yam.</title>
        <authorList>
            <person name="Bredeson J.V."/>
            <person name="Lyons J.B."/>
            <person name="Oniyinde I.O."/>
            <person name="Okereke N.R."/>
            <person name="Kolade O."/>
            <person name="Nnabue I."/>
            <person name="Nwadili C.O."/>
            <person name="Hribova E."/>
            <person name="Parker M."/>
            <person name="Nwogha J."/>
            <person name="Shu S."/>
            <person name="Carlson J."/>
            <person name="Kariba R."/>
            <person name="Muthemba S."/>
            <person name="Knop K."/>
            <person name="Barton G.J."/>
            <person name="Sherwood A.V."/>
            <person name="Lopez-Montes A."/>
            <person name="Asiedu R."/>
            <person name="Jamnadass R."/>
            <person name="Muchugi A."/>
            <person name="Goodstein D."/>
            <person name="Egesi C.N."/>
            <person name="Featherston J."/>
            <person name="Asfaw A."/>
            <person name="Simpson G.G."/>
            <person name="Dolezel J."/>
            <person name="Hendre P.S."/>
            <person name="Van Deynze A."/>
            <person name="Kumar P.L."/>
            <person name="Obidiegwu J.E."/>
            <person name="Bhattacharjee R."/>
            <person name="Rokhsar D.S."/>
        </authorList>
    </citation>
    <scope>NUCLEOTIDE SEQUENCE [LARGE SCALE GENOMIC DNA]</scope>
    <source>
        <strain evidence="2">cv. TDa95/00328</strain>
    </source>
</reference>
<dbReference type="EMBL" id="CM037025">
    <property type="protein sequence ID" value="KAH7661205.1"/>
    <property type="molecule type" value="Genomic_DNA"/>
</dbReference>
<protein>
    <submittedName>
        <fullName evidence="1">Uncharacterized protein</fullName>
    </submittedName>
</protein>
<organism evidence="1 2">
    <name type="scientific">Dioscorea alata</name>
    <name type="common">Purple yam</name>
    <dbReference type="NCBI Taxonomy" id="55571"/>
    <lineage>
        <taxon>Eukaryota</taxon>
        <taxon>Viridiplantae</taxon>
        <taxon>Streptophyta</taxon>
        <taxon>Embryophyta</taxon>
        <taxon>Tracheophyta</taxon>
        <taxon>Spermatophyta</taxon>
        <taxon>Magnoliopsida</taxon>
        <taxon>Liliopsida</taxon>
        <taxon>Dioscoreales</taxon>
        <taxon>Dioscoreaceae</taxon>
        <taxon>Dioscorea</taxon>
    </lineage>
</organism>
<accession>A0ACB7UL12</accession>
<gene>
    <name evidence="1" type="ORF">IHE45_15G048300</name>
</gene>
<keyword evidence="2" id="KW-1185">Reference proteome</keyword>
<evidence type="ECO:0000313" key="1">
    <source>
        <dbReference type="EMBL" id="KAH7661205.1"/>
    </source>
</evidence>
<comment type="caution">
    <text evidence="1">The sequence shown here is derived from an EMBL/GenBank/DDBJ whole genome shotgun (WGS) entry which is preliminary data.</text>
</comment>
<name>A0ACB7UL12_DIOAL</name>
<evidence type="ECO:0000313" key="2">
    <source>
        <dbReference type="Proteomes" id="UP000827976"/>
    </source>
</evidence>
<proteinExistence type="predicted"/>
<dbReference type="Proteomes" id="UP000827976">
    <property type="component" value="Chromosome 15"/>
</dbReference>
<sequence length="172" mass="19847">MGQLPLASPKTKMISMSILVISLPVLYAMHVPPSTLFTDTVFWFIISNTIIIIIATDSGVFSTSSNENYNVYDEYLKHRSYSKSSYSIPSISVPKERHKDDEHSQKPQEEIVHEKTVEQQLTIKNGELNLQTTSQETSSEYVNMSDEELNRRVEEFIKKFKEIELHEEMVNE</sequence>